<dbReference type="GO" id="GO:1990133">
    <property type="term" value="C:molybdopterin adenylyltransferase complex"/>
    <property type="evidence" value="ECO:0007669"/>
    <property type="project" value="TreeGrafter"/>
</dbReference>
<dbReference type="InterPro" id="IPR003749">
    <property type="entry name" value="ThiS/MoaD-like"/>
</dbReference>
<dbReference type="Proteomes" id="UP000190460">
    <property type="component" value="Unassembled WGS sequence"/>
</dbReference>
<protein>
    <recommendedName>
        <fullName evidence="3">Molybdopterin synthase sulfur carrier subunit</fullName>
    </recommendedName>
</protein>
<dbReference type="OrthoDB" id="9801945at2"/>
<dbReference type="RefSeq" id="WP_078924323.1">
    <property type="nucleotide sequence ID" value="NZ_FUYB01000038.1"/>
</dbReference>
<dbReference type="Gene3D" id="3.10.20.30">
    <property type="match status" value="1"/>
</dbReference>
<dbReference type="AlphaFoldDB" id="A0A1T4Y655"/>
<evidence type="ECO:0000313" key="4">
    <source>
        <dbReference type="EMBL" id="SKA96781.1"/>
    </source>
</evidence>
<dbReference type="InterPro" id="IPR012675">
    <property type="entry name" value="Beta-grasp_dom_sf"/>
</dbReference>
<dbReference type="UniPathway" id="UPA00344"/>
<sequence>MSIKVLFFASLREQVGHSQMQCPWQADLNPRQVWQQITQTHLPEHILVARNQEYCELDTPLDDGDELAFFPPVTGG</sequence>
<evidence type="ECO:0000256" key="3">
    <source>
        <dbReference type="ARBA" id="ARBA00024247"/>
    </source>
</evidence>
<dbReference type="InterPro" id="IPR044672">
    <property type="entry name" value="MOCS2A"/>
</dbReference>
<dbReference type="GO" id="GO:0006777">
    <property type="term" value="P:Mo-molybdopterin cofactor biosynthetic process"/>
    <property type="evidence" value="ECO:0007669"/>
    <property type="project" value="InterPro"/>
</dbReference>
<evidence type="ECO:0000256" key="1">
    <source>
        <dbReference type="ARBA" id="ARBA00022741"/>
    </source>
</evidence>
<dbReference type="EMBL" id="FUYB01000038">
    <property type="protein sequence ID" value="SKA96781.1"/>
    <property type="molecule type" value="Genomic_DNA"/>
</dbReference>
<name>A0A1T4Y655_9GAMM</name>
<reference evidence="4 5" key="1">
    <citation type="submission" date="2017-02" db="EMBL/GenBank/DDBJ databases">
        <authorList>
            <person name="Peterson S.W."/>
        </authorList>
    </citation>
    <scope>NUCLEOTIDE SEQUENCE [LARGE SCALE GENOMIC DNA]</scope>
    <source>
        <strain evidence="4 5">ATCC 49788</strain>
    </source>
</reference>
<dbReference type="Pfam" id="PF02597">
    <property type="entry name" value="ThiS"/>
    <property type="match status" value="1"/>
</dbReference>
<dbReference type="STRING" id="92487.SAMN02745130_03917"/>
<evidence type="ECO:0000313" key="5">
    <source>
        <dbReference type="Proteomes" id="UP000190460"/>
    </source>
</evidence>
<dbReference type="CDD" id="cd00754">
    <property type="entry name" value="Ubl_MoaD"/>
    <property type="match status" value="1"/>
</dbReference>
<dbReference type="GO" id="GO:0000166">
    <property type="term" value="F:nucleotide binding"/>
    <property type="evidence" value="ECO:0007669"/>
    <property type="project" value="UniProtKB-KW"/>
</dbReference>
<dbReference type="SUPFAM" id="SSF54285">
    <property type="entry name" value="MoaD/ThiS"/>
    <property type="match status" value="1"/>
</dbReference>
<gene>
    <name evidence="4" type="ORF">SAMN02745130_03917</name>
</gene>
<dbReference type="PANTHER" id="PTHR33359:SF1">
    <property type="entry name" value="MOLYBDOPTERIN SYNTHASE SULFUR CARRIER SUBUNIT"/>
    <property type="match status" value="1"/>
</dbReference>
<evidence type="ECO:0000256" key="2">
    <source>
        <dbReference type="ARBA" id="ARBA00024200"/>
    </source>
</evidence>
<keyword evidence="1" id="KW-0547">Nucleotide-binding</keyword>
<keyword evidence="5" id="KW-1185">Reference proteome</keyword>
<organism evidence="4 5">
    <name type="scientific">Thiothrix eikelboomii</name>
    <dbReference type="NCBI Taxonomy" id="92487"/>
    <lineage>
        <taxon>Bacteria</taxon>
        <taxon>Pseudomonadati</taxon>
        <taxon>Pseudomonadota</taxon>
        <taxon>Gammaproteobacteria</taxon>
        <taxon>Thiotrichales</taxon>
        <taxon>Thiotrichaceae</taxon>
        <taxon>Thiothrix</taxon>
    </lineage>
</organism>
<dbReference type="PANTHER" id="PTHR33359">
    <property type="entry name" value="MOLYBDOPTERIN SYNTHASE SULFUR CARRIER SUBUNIT"/>
    <property type="match status" value="1"/>
</dbReference>
<proteinExistence type="inferred from homology"/>
<dbReference type="InterPro" id="IPR016155">
    <property type="entry name" value="Mopterin_synth/thiamin_S_b"/>
</dbReference>
<accession>A0A1T4Y655</accession>
<comment type="similarity">
    <text evidence="2">Belongs to the MoaD family.</text>
</comment>